<accession>A0ABW2KPF9</accession>
<evidence type="ECO:0000256" key="6">
    <source>
        <dbReference type="SAM" id="MobiDB-lite"/>
    </source>
</evidence>
<comment type="similarity">
    <text evidence="5">Belongs to the glutamate--cysteine ligase type 2 family. YbdK subfamily.</text>
</comment>
<comment type="caution">
    <text evidence="7">The sequence shown here is derived from an EMBL/GenBank/DDBJ whole genome shotgun (WGS) entry which is preliminary data.</text>
</comment>
<dbReference type="SUPFAM" id="SSF55931">
    <property type="entry name" value="Glutamine synthetase/guanido kinase"/>
    <property type="match status" value="1"/>
</dbReference>
<organism evidence="7 8">
    <name type="scientific">Marinactinospora rubrisoli</name>
    <dbReference type="NCBI Taxonomy" id="2715399"/>
    <lineage>
        <taxon>Bacteria</taxon>
        <taxon>Bacillati</taxon>
        <taxon>Actinomycetota</taxon>
        <taxon>Actinomycetes</taxon>
        <taxon>Streptosporangiales</taxon>
        <taxon>Nocardiopsidaceae</taxon>
        <taxon>Marinactinospora</taxon>
    </lineage>
</organism>
<dbReference type="Proteomes" id="UP001596540">
    <property type="component" value="Unassembled WGS sequence"/>
</dbReference>
<keyword evidence="8" id="KW-1185">Reference proteome</keyword>
<reference evidence="8" key="1">
    <citation type="journal article" date="2019" name="Int. J. Syst. Evol. Microbiol.">
        <title>The Global Catalogue of Microorganisms (GCM) 10K type strain sequencing project: providing services to taxonomists for standard genome sequencing and annotation.</title>
        <authorList>
            <consortium name="The Broad Institute Genomics Platform"/>
            <consortium name="The Broad Institute Genome Sequencing Center for Infectious Disease"/>
            <person name="Wu L."/>
            <person name="Ma J."/>
        </authorList>
    </citation>
    <scope>NUCLEOTIDE SEQUENCE [LARGE SCALE GENOMIC DNA]</scope>
    <source>
        <strain evidence="8">CGMCC 4.7382</strain>
    </source>
</reference>
<evidence type="ECO:0000256" key="5">
    <source>
        <dbReference type="HAMAP-Rule" id="MF_01609"/>
    </source>
</evidence>
<dbReference type="InterPro" id="IPR050141">
    <property type="entry name" value="GCL_type2/YbdK_subfam"/>
</dbReference>
<keyword evidence="3 5" id="KW-0067">ATP-binding</keyword>
<dbReference type="PANTHER" id="PTHR36510:SF1">
    <property type="entry name" value="GLUTAMATE--CYSTEINE LIGASE 2-RELATED"/>
    <property type="match status" value="1"/>
</dbReference>
<dbReference type="InterPro" id="IPR011793">
    <property type="entry name" value="YbdK"/>
</dbReference>
<dbReference type="EC" id="6.3.2.2" evidence="5"/>
<evidence type="ECO:0000313" key="7">
    <source>
        <dbReference type="EMBL" id="MFC7331205.1"/>
    </source>
</evidence>
<comment type="function">
    <text evidence="5">ATP-dependent carboxylate-amine ligase which exhibits weak glutamate--cysteine ligase activity.</text>
</comment>
<dbReference type="NCBIfam" id="NF010043">
    <property type="entry name" value="PRK13517.1-3"/>
    <property type="match status" value="1"/>
</dbReference>
<evidence type="ECO:0000313" key="8">
    <source>
        <dbReference type="Proteomes" id="UP001596540"/>
    </source>
</evidence>
<dbReference type="InterPro" id="IPR006336">
    <property type="entry name" value="GCS2"/>
</dbReference>
<sequence length="423" mass="46543">MAIEFNASDHATLGVEWELQLVDVGSRHLRQEAQQVLADLPDLSETSDRPPLRHELMQCTVEVVTGVCETVEEAKTDLAENIRRMREVMTPRGAELMCAGTHPMDDWRDQSLSPVQRYGELVDQMQWLGQRILTFGVHVHVGIRAREKAIPIVNALANYLPHFLALTASSPYWIGRDTGLASSRSVVFGALPTAGPPPHLKDWASFEEYMDTLLRAGTISSIKEVWWDVRPHPDFGTVEIRMFDGIPTLREVGMAAALSQSLVHLFDQQLDRGYQLPSPPSWVVNDNKWRATRYGLDARVITDERGTTVPLRDDLYELVRELQPVAKRLGCAEDLDVISEILRHGASYERQRAIIDQGGTLNDVVDALAAEFRAGAPVPPSAGTARGEATTDDNGAPAGSAPGADGTGREHTSRQRGPSHAGA</sequence>
<dbReference type="EMBL" id="JBHTBH010000017">
    <property type="protein sequence ID" value="MFC7331205.1"/>
    <property type="molecule type" value="Genomic_DNA"/>
</dbReference>
<evidence type="ECO:0000256" key="2">
    <source>
        <dbReference type="ARBA" id="ARBA00022741"/>
    </source>
</evidence>
<dbReference type="Gene3D" id="3.30.590.20">
    <property type="match status" value="1"/>
</dbReference>
<dbReference type="HAMAP" id="MF_01609">
    <property type="entry name" value="Glu_cys_ligase_2"/>
    <property type="match status" value="1"/>
</dbReference>
<name>A0ABW2KPF9_9ACTN</name>
<proteinExistence type="inferred from homology"/>
<feature type="compositionally biased region" description="Low complexity" evidence="6">
    <location>
        <begin position="392"/>
        <end position="404"/>
    </location>
</feature>
<dbReference type="RefSeq" id="WP_379873901.1">
    <property type="nucleotide sequence ID" value="NZ_JBHTBH010000017.1"/>
</dbReference>
<dbReference type="GO" id="GO:0004357">
    <property type="term" value="F:glutamate-cysteine ligase activity"/>
    <property type="evidence" value="ECO:0007669"/>
    <property type="project" value="UniProtKB-EC"/>
</dbReference>
<dbReference type="PANTHER" id="PTHR36510">
    <property type="entry name" value="GLUTAMATE--CYSTEINE LIGASE 2-RELATED"/>
    <property type="match status" value="1"/>
</dbReference>
<dbReference type="InterPro" id="IPR014746">
    <property type="entry name" value="Gln_synth/guanido_kin_cat_dom"/>
</dbReference>
<evidence type="ECO:0000256" key="3">
    <source>
        <dbReference type="ARBA" id="ARBA00022840"/>
    </source>
</evidence>
<dbReference type="NCBIfam" id="TIGR02050">
    <property type="entry name" value="gshA_cyan_rel"/>
    <property type="match status" value="1"/>
</dbReference>
<keyword evidence="2 5" id="KW-0547">Nucleotide-binding</keyword>
<dbReference type="Pfam" id="PF04107">
    <property type="entry name" value="GCS2"/>
    <property type="match status" value="1"/>
</dbReference>
<gene>
    <name evidence="7" type="ORF">ACFQRF_26040</name>
</gene>
<protein>
    <recommendedName>
        <fullName evidence="5">Putative glutamate--cysteine ligase 2</fullName>
        <ecNumber evidence="5">6.3.2.2</ecNumber>
    </recommendedName>
    <alternativeName>
        <fullName evidence="5">Gamma-glutamylcysteine synthetase 2</fullName>
        <shortName evidence="5">GCS 2</shortName>
        <shortName evidence="5">Gamma-GCS 2</shortName>
    </alternativeName>
</protein>
<feature type="region of interest" description="Disordered" evidence="6">
    <location>
        <begin position="375"/>
        <end position="423"/>
    </location>
</feature>
<comment type="catalytic activity">
    <reaction evidence="4 5">
        <text>L-cysteine + L-glutamate + ATP = gamma-L-glutamyl-L-cysteine + ADP + phosphate + H(+)</text>
        <dbReference type="Rhea" id="RHEA:13285"/>
        <dbReference type="ChEBI" id="CHEBI:15378"/>
        <dbReference type="ChEBI" id="CHEBI:29985"/>
        <dbReference type="ChEBI" id="CHEBI:30616"/>
        <dbReference type="ChEBI" id="CHEBI:35235"/>
        <dbReference type="ChEBI" id="CHEBI:43474"/>
        <dbReference type="ChEBI" id="CHEBI:58173"/>
        <dbReference type="ChEBI" id="CHEBI:456216"/>
        <dbReference type="EC" id="6.3.2.2"/>
    </reaction>
</comment>
<keyword evidence="1 5" id="KW-0436">Ligase</keyword>
<evidence type="ECO:0000256" key="1">
    <source>
        <dbReference type="ARBA" id="ARBA00022598"/>
    </source>
</evidence>
<evidence type="ECO:0000256" key="4">
    <source>
        <dbReference type="ARBA" id="ARBA00048819"/>
    </source>
</evidence>